<accession>A0A7C3GGV8</accession>
<evidence type="ECO:0000313" key="1">
    <source>
        <dbReference type="EMBL" id="HFC97679.1"/>
    </source>
</evidence>
<dbReference type="AlphaFoldDB" id="A0A7C3GGV8"/>
<dbReference type="EMBL" id="DRMH01000056">
    <property type="protein sequence ID" value="HFC97679.1"/>
    <property type="molecule type" value="Genomic_DNA"/>
</dbReference>
<reference evidence="1" key="1">
    <citation type="journal article" date="2020" name="mSystems">
        <title>Genome- and Community-Level Interaction Insights into Carbon Utilization and Element Cycling Functions of Hydrothermarchaeota in Hydrothermal Sediment.</title>
        <authorList>
            <person name="Zhou Z."/>
            <person name="Liu Y."/>
            <person name="Xu W."/>
            <person name="Pan J."/>
            <person name="Luo Z.H."/>
            <person name="Li M."/>
        </authorList>
    </citation>
    <scope>NUCLEOTIDE SEQUENCE [LARGE SCALE GENOMIC DNA]</scope>
    <source>
        <strain evidence="1">HyVt-483</strain>
    </source>
</reference>
<dbReference type="PANTHER" id="PTHR13017:SF0">
    <property type="entry name" value="METHENYLTETRAHYDROFOLATE SYNTHASE DOMAIN-CONTAINING PROTEIN"/>
    <property type="match status" value="1"/>
</dbReference>
<dbReference type="GO" id="GO:0005737">
    <property type="term" value="C:cytoplasm"/>
    <property type="evidence" value="ECO:0007669"/>
    <property type="project" value="TreeGrafter"/>
</dbReference>
<dbReference type="InterPro" id="IPR002698">
    <property type="entry name" value="FTHF_cligase"/>
</dbReference>
<dbReference type="InterPro" id="IPR037171">
    <property type="entry name" value="NagB/RpiA_transferase-like"/>
</dbReference>
<dbReference type="SUPFAM" id="SSF100950">
    <property type="entry name" value="NagB/RpiA/CoA transferase-like"/>
    <property type="match status" value="1"/>
</dbReference>
<proteinExistence type="predicted"/>
<dbReference type="Proteomes" id="UP000886043">
    <property type="component" value="Unassembled WGS sequence"/>
</dbReference>
<gene>
    <name evidence="1" type="ORF">ENJ40_04355</name>
</gene>
<protein>
    <submittedName>
        <fullName evidence="1">5-formyltetrahydrofolate cyclo-ligase</fullName>
    </submittedName>
</protein>
<dbReference type="Pfam" id="PF01812">
    <property type="entry name" value="5-FTHF_cyc-lig"/>
    <property type="match status" value="1"/>
</dbReference>
<organism evidence="1">
    <name type="scientific">Thermosulfurimonas dismutans</name>
    <dbReference type="NCBI Taxonomy" id="999894"/>
    <lineage>
        <taxon>Bacteria</taxon>
        <taxon>Pseudomonadati</taxon>
        <taxon>Thermodesulfobacteriota</taxon>
        <taxon>Thermodesulfobacteria</taxon>
        <taxon>Thermodesulfobacteriales</taxon>
        <taxon>Thermodesulfobacteriaceae</taxon>
        <taxon>Thermosulfurimonas</taxon>
    </lineage>
</organism>
<dbReference type="PANTHER" id="PTHR13017">
    <property type="entry name" value="5-FORMYLTETRAHYDROFOLATE CYCLO-LIGASE-RELATED"/>
    <property type="match status" value="1"/>
</dbReference>
<sequence>MRGDLEAEKKKLRELVWRRLTEAGVARFPGAYGRIPNFVGAEEAARRALELPEVRKARVVFVNPDSPQYPLRAALLSEGKILVLAKPGLEGEIPFLLLHPSRLRVHPLRAATLKGAFRYGEPLRSEDLPPVDLFVTGCVAASPRGERLGKGGGFADREYALLLSREKIGPETPVLTTVHEIQILPRIPQEDHDLRLTLIVTPERILRVSRETPASCRGKESTLKYF</sequence>
<comment type="caution">
    <text evidence="1">The sequence shown here is derived from an EMBL/GenBank/DDBJ whole genome shotgun (WGS) entry which is preliminary data.</text>
</comment>
<dbReference type="Gene3D" id="3.40.50.10420">
    <property type="entry name" value="NagB/RpiA/CoA transferase-like"/>
    <property type="match status" value="1"/>
</dbReference>
<dbReference type="InterPro" id="IPR024185">
    <property type="entry name" value="FTHF_cligase-like_sf"/>
</dbReference>
<name>A0A7C3GGV8_9BACT</name>